<evidence type="ECO:0000256" key="2">
    <source>
        <dbReference type="ARBA" id="ARBA00009170"/>
    </source>
</evidence>
<keyword evidence="5" id="KW-0653">Protein transport</keyword>
<evidence type="ECO:0000259" key="9">
    <source>
        <dbReference type="Pfam" id="PF10568"/>
    </source>
</evidence>
<evidence type="ECO:0000313" key="11">
    <source>
        <dbReference type="EMBL" id="CAD5222183.1"/>
    </source>
</evidence>
<evidence type="ECO:0000313" key="14">
    <source>
        <dbReference type="Proteomes" id="UP000659654"/>
    </source>
</evidence>
<reference evidence="12" key="2">
    <citation type="submission" date="2020-08" db="EMBL/GenBank/DDBJ databases">
        <authorList>
            <person name="Kikuchi T."/>
        </authorList>
    </citation>
    <scope>NUCLEOTIDE SEQUENCE</scope>
    <source>
        <strain evidence="11">Ka4C1</strain>
    </source>
</reference>
<dbReference type="Proteomes" id="UP000095284">
    <property type="component" value="Unplaced"/>
</dbReference>
<dbReference type="AlphaFoldDB" id="A0A1I7SPX9"/>
<dbReference type="Pfam" id="PF17171">
    <property type="entry name" value="GST_C_6"/>
    <property type="match status" value="1"/>
</dbReference>
<organism evidence="13 15">
    <name type="scientific">Bursaphelenchus xylophilus</name>
    <name type="common">Pinewood nematode worm</name>
    <name type="synonym">Aphelenchoides xylophilus</name>
    <dbReference type="NCBI Taxonomy" id="6326"/>
    <lineage>
        <taxon>Eukaryota</taxon>
        <taxon>Metazoa</taxon>
        <taxon>Ecdysozoa</taxon>
        <taxon>Nematoda</taxon>
        <taxon>Chromadorea</taxon>
        <taxon>Rhabditida</taxon>
        <taxon>Tylenchina</taxon>
        <taxon>Tylenchomorpha</taxon>
        <taxon>Aphelenchoidea</taxon>
        <taxon>Aphelenchoididae</taxon>
        <taxon>Bursaphelenchus</taxon>
    </lineage>
</organism>
<dbReference type="GO" id="GO:0015031">
    <property type="term" value="P:protein transport"/>
    <property type="evidence" value="ECO:0007669"/>
    <property type="project" value="UniProtKB-KW"/>
</dbReference>
<dbReference type="GO" id="GO:0007005">
    <property type="term" value="P:mitochondrion organization"/>
    <property type="evidence" value="ECO:0007669"/>
    <property type="project" value="TreeGrafter"/>
</dbReference>
<dbReference type="GO" id="GO:0001401">
    <property type="term" value="C:SAM complex"/>
    <property type="evidence" value="ECO:0007669"/>
    <property type="project" value="InterPro"/>
</dbReference>
<protein>
    <submittedName>
        <fullName evidence="11">(pine wood nematode) hypothetical protein</fullName>
    </submittedName>
</protein>
<dbReference type="SUPFAM" id="SSF47616">
    <property type="entry name" value="GST C-terminal domain-like"/>
    <property type="match status" value="1"/>
</dbReference>
<evidence type="ECO:0000259" key="10">
    <source>
        <dbReference type="Pfam" id="PF17171"/>
    </source>
</evidence>
<sequence length="305" mass="35160">MDSACLQFLAAARFSALEVTVNAISMPFQSPTGTLPGYISPEGEQIVDFEKFVIHLRKQHDGIQLDSELTDEQKTQFNTYEALLNSHLIPALEDVFFMDEFNYSAFMVNWYSNYVTFPMNIYYLNKRKNCARKRVKLTNRTSTELLNRGINVLNMLSAKRGESKYFFGSKPCSFDAMIFGYIAPLLKIPLANNKLQLHLSSLPNLTLFIESVINIYLPLSIDEVSYQVQQHTKWMAYADKGRRRLQYQKAAQQLEKIEREKAEKSANNKVIVFSMLSLMASVLFALHTGIVQVQSEHKHYLKRKR</sequence>
<keyword evidence="8" id="KW-1133">Transmembrane helix</keyword>
<comment type="similarity">
    <text evidence="2">Belongs to the metaxin family.</text>
</comment>
<dbReference type="InterPro" id="IPR050931">
    <property type="entry name" value="Mito_Protein_Transport_Metaxin"/>
</dbReference>
<evidence type="ECO:0000313" key="12">
    <source>
        <dbReference type="EMBL" id="CAG9109344.1"/>
    </source>
</evidence>
<evidence type="ECO:0000256" key="1">
    <source>
        <dbReference type="ARBA" id="ARBA00004294"/>
    </source>
</evidence>
<name>A0A1I7SPX9_BURXY</name>
<keyword evidence="7 8" id="KW-0472">Membrane</keyword>
<dbReference type="Proteomes" id="UP000582659">
    <property type="component" value="Unassembled WGS sequence"/>
</dbReference>
<dbReference type="Proteomes" id="UP000659654">
    <property type="component" value="Unassembled WGS sequence"/>
</dbReference>
<keyword evidence="4" id="KW-1000">Mitochondrion outer membrane</keyword>
<dbReference type="InterPro" id="IPR033468">
    <property type="entry name" value="Metaxin_GST"/>
</dbReference>
<feature type="domain" description="Mitochondrial outer membrane transport complex Sam37/metaxin N-terminal" evidence="9">
    <location>
        <begin position="5"/>
        <end position="127"/>
    </location>
</feature>
<evidence type="ECO:0000256" key="8">
    <source>
        <dbReference type="SAM" id="Phobius"/>
    </source>
</evidence>
<evidence type="ECO:0000256" key="6">
    <source>
        <dbReference type="ARBA" id="ARBA00023128"/>
    </source>
</evidence>
<evidence type="ECO:0000256" key="4">
    <source>
        <dbReference type="ARBA" id="ARBA00022787"/>
    </source>
</evidence>
<dbReference type="InterPro" id="IPR019564">
    <property type="entry name" value="Sam37/metaxin_N"/>
</dbReference>
<dbReference type="WBParaSite" id="BXY_1512400.1">
    <property type="protein sequence ID" value="BXY_1512400.1"/>
    <property type="gene ID" value="BXY_1512400"/>
</dbReference>
<dbReference type="eggNOG" id="KOG3028">
    <property type="taxonomic scope" value="Eukaryota"/>
</dbReference>
<dbReference type="PANTHER" id="PTHR12289">
    <property type="entry name" value="METAXIN RELATED"/>
    <property type="match status" value="1"/>
</dbReference>
<feature type="transmembrane region" description="Helical" evidence="8">
    <location>
        <begin position="270"/>
        <end position="293"/>
    </location>
</feature>
<keyword evidence="14" id="KW-1185">Reference proteome</keyword>
<comment type="subcellular location">
    <subcellularLocation>
        <location evidence="1">Mitochondrion outer membrane</location>
    </subcellularLocation>
</comment>
<dbReference type="Pfam" id="PF10568">
    <property type="entry name" value="Tom37"/>
    <property type="match status" value="1"/>
</dbReference>
<proteinExistence type="inferred from homology"/>
<keyword evidence="3" id="KW-0813">Transport</keyword>
<evidence type="ECO:0000256" key="7">
    <source>
        <dbReference type="ARBA" id="ARBA00023136"/>
    </source>
</evidence>
<dbReference type="InterPro" id="IPR036282">
    <property type="entry name" value="Glutathione-S-Trfase_C_sf"/>
</dbReference>
<accession>A0A1I7SPX9</accession>
<gene>
    <name evidence="11" type="ORF">BXYJ_LOCUS7151</name>
</gene>
<evidence type="ECO:0000313" key="15">
    <source>
        <dbReference type="WBParaSite" id="BXY_1512400.1"/>
    </source>
</evidence>
<evidence type="ECO:0000256" key="5">
    <source>
        <dbReference type="ARBA" id="ARBA00022927"/>
    </source>
</evidence>
<keyword evidence="6" id="KW-0496">Mitochondrion</keyword>
<dbReference type="PANTHER" id="PTHR12289:SF41">
    <property type="entry name" value="FAILED AXON CONNECTIONS-RELATED"/>
    <property type="match status" value="1"/>
</dbReference>
<evidence type="ECO:0000256" key="3">
    <source>
        <dbReference type="ARBA" id="ARBA00022448"/>
    </source>
</evidence>
<keyword evidence="8" id="KW-0812">Transmembrane</keyword>
<evidence type="ECO:0000313" key="13">
    <source>
        <dbReference type="Proteomes" id="UP000095284"/>
    </source>
</evidence>
<feature type="domain" description="Metaxin glutathione S-transferase" evidence="10">
    <location>
        <begin position="151"/>
        <end position="211"/>
    </location>
</feature>
<dbReference type="EMBL" id="CAJFCV020000003">
    <property type="protein sequence ID" value="CAG9109344.1"/>
    <property type="molecule type" value="Genomic_DNA"/>
</dbReference>
<dbReference type="EMBL" id="CAJFDI010000003">
    <property type="protein sequence ID" value="CAD5222183.1"/>
    <property type="molecule type" value="Genomic_DNA"/>
</dbReference>
<dbReference type="OrthoDB" id="5835136at2759"/>
<reference evidence="15" key="1">
    <citation type="submission" date="2016-11" db="UniProtKB">
        <authorList>
            <consortium name="WormBaseParasite"/>
        </authorList>
    </citation>
    <scope>IDENTIFICATION</scope>
</reference>